<organism evidence="1 2">
    <name type="scientific">Prunus dulcis</name>
    <name type="common">Almond</name>
    <name type="synonym">Amygdalus dulcis</name>
    <dbReference type="NCBI Taxonomy" id="3755"/>
    <lineage>
        <taxon>Eukaryota</taxon>
        <taxon>Viridiplantae</taxon>
        <taxon>Streptophyta</taxon>
        <taxon>Embryophyta</taxon>
        <taxon>Tracheophyta</taxon>
        <taxon>Spermatophyta</taxon>
        <taxon>Magnoliopsida</taxon>
        <taxon>eudicotyledons</taxon>
        <taxon>Gunneridae</taxon>
        <taxon>Pentapetalae</taxon>
        <taxon>rosids</taxon>
        <taxon>fabids</taxon>
        <taxon>Rosales</taxon>
        <taxon>Rosaceae</taxon>
        <taxon>Amygdaloideae</taxon>
        <taxon>Amygdaleae</taxon>
        <taxon>Prunus</taxon>
    </lineage>
</organism>
<reference evidence="1 2" key="1">
    <citation type="journal article" date="2022" name="G3 (Bethesda)">
        <title>Whole-genome sequence and methylome profiling of the almond [Prunus dulcis (Mill.) D.A. Webb] cultivar 'Nonpareil'.</title>
        <authorList>
            <person name="D'Amico-Willman K.M."/>
            <person name="Ouma W.Z."/>
            <person name="Meulia T."/>
            <person name="Sideli G.M."/>
            <person name="Gradziel T.M."/>
            <person name="Fresnedo-Ramirez J."/>
        </authorList>
    </citation>
    <scope>NUCLEOTIDE SEQUENCE [LARGE SCALE GENOMIC DNA]</scope>
    <source>
        <strain evidence="1">Clone GOH B32 T37-40</strain>
    </source>
</reference>
<dbReference type="Proteomes" id="UP001054821">
    <property type="component" value="Chromosome 4"/>
</dbReference>
<protein>
    <recommendedName>
        <fullName evidence="3">Retrotransposon Copia-like N-terminal domain-containing protein</fullName>
    </recommendedName>
</protein>
<proteinExistence type="predicted"/>
<accession>A0AAD4VWY2</accession>
<keyword evidence="2" id="KW-1185">Reference proteome</keyword>
<comment type="caution">
    <text evidence="1">The sequence shown here is derived from an EMBL/GenBank/DDBJ whole genome shotgun (WGS) entry which is preliminary data.</text>
</comment>
<dbReference type="AlphaFoldDB" id="A0AAD4VWY2"/>
<gene>
    <name evidence="1" type="ORF">L3X38_022877</name>
</gene>
<evidence type="ECO:0000313" key="2">
    <source>
        <dbReference type="Proteomes" id="UP001054821"/>
    </source>
</evidence>
<evidence type="ECO:0000313" key="1">
    <source>
        <dbReference type="EMBL" id="KAI5332748.1"/>
    </source>
</evidence>
<dbReference type="EMBL" id="JAJFAZ020000004">
    <property type="protein sequence ID" value="KAI5332748.1"/>
    <property type="molecule type" value="Genomic_DNA"/>
</dbReference>
<evidence type="ECO:0008006" key="3">
    <source>
        <dbReference type="Google" id="ProtNLM"/>
    </source>
</evidence>
<name>A0AAD4VWY2_PRUDU</name>
<sequence>MVTASQLVIPYSSIVSLVPMVSNVHVKLDDTNYLPWHFQMNLMLECHGILGFVTGSHPCPPQFVVGSNSEEIEAYKGDVVNFERKVCYYYQD</sequence>